<accession>A0A5C2HBV7</accession>
<dbReference type="KEGG" id="apoc:APORC_0684"/>
<evidence type="ECO:0000313" key="1">
    <source>
        <dbReference type="EMBL" id="QEP40299.1"/>
    </source>
</evidence>
<dbReference type="RefSeq" id="WP_066387360.1">
    <property type="nucleotide sequence ID" value="NZ_CP036246.2"/>
</dbReference>
<gene>
    <name evidence="1" type="ORF">APORC_0684</name>
</gene>
<reference evidence="1 2" key="1">
    <citation type="submission" date="2019-09" db="EMBL/GenBank/DDBJ databases">
        <title>Complete genome sequencing of four Arcobacter species reveals a diverse suite of mobile elements.</title>
        <authorList>
            <person name="Miller W.G."/>
            <person name="Yee E."/>
            <person name="Bono J.L."/>
        </authorList>
    </citation>
    <scope>NUCLEOTIDE SEQUENCE [LARGE SCALE GENOMIC DNA]</scope>
    <source>
        <strain evidence="1 2">CCUG 56899</strain>
    </source>
</reference>
<sequence>MKVLNVGDKVLLNCGLSVLVERVNRTTFLGRLDNDELQVYFLKQIEKKIYSQNSLDLEFFSKKEFEQLSLF</sequence>
<protein>
    <submittedName>
        <fullName evidence="1">Uncharacterized protein</fullName>
    </submittedName>
</protein>
<proteinExistence type="predicted"/>
<dbReference type="EMBL" id="CP036246">
    <property type="protein sequence ID" value="QEP40299.1"/>
    <property type="molecule type" value="Genomic_DNA"/>
</dbReference>
<dbReference type="AlphaFoldDB" id="A0A5C2HBV7"/>
<reference evidence="1 2" key="2">
    <citation type="submission" date="2019-09" db="EMBL/GenBank/DDBJ databases">
        <title>Taxonomic note: a critical rebuttal of the proposed division of the genus Arcobacter into six genera, emended descriptions of Arcobacter anaerophilus and the genus Arcobacter, and an assessment of genus-level boundaries for Epsilonproteobacteria using in silico genomic comparator tools.</title>
        <authorList>
            <person name="On S.L.W."/>
            <person name="Miller W.G."/>
            <person name="Biggs P."/>
            <person name="Cornelius A."/>
            <person name="Vandamme P."/>
        </authorList>
    </citation>
    <scope>NUCLEOTIDE SEQUENCE [LARGE SCALE GENOMIC DNA]</scope>
    <source>
        <strain evidence="1 2">CCUG 56899</strain>
    </source>
</reference>
<evidence type="ECO:0000313" key="2">
    <source>
        <dbReference type="Proteomes" id="UP000322644"/>
    </source>
</evidence>
<organism evidence="1 2">
    <name type="scientific">Arcobacter porcinus</name>
    <dbReference type="NCBI Taxonomy" id="1935204"/>
    <lineage>
        <taxon>Bacteria</taxon>
        <taxon>Pseudomonadati</taxon>
        <taxon>Campylobacterota</taxon>
        <taxon>Epsilonproteobacteria</taxon>
        <taxon>Campylobacterales</taxon>
        <taxon>Arcobacteraceae</taxon>
        <taxon>Arcobacter</taxon>
    </lineage>
</organism>
<name>A0A5C2HBV7_9BACT</name>
<dbReference type="Proteomes" id="UP000322644">
    <property type="component" value="Chromosome"/>
</dbReference>